<name>A0A1M6R306_MEGEL</name>
<proteinExistence type="predicted"/>
<dbReference type="PANTHER" id="PTHR46558:SF11">
    <property type="entry name" value="HTH-TYPE TRANSCRIPTIONAL REGULATOR XRE"/>
    <property type="match status" value="1"/>
</dbReference>
<dbReference type="PANTHER" id="PTHR46558">
    <property type="entry name" value="TRACRIPTIONAL REGULATORY PROTEIN-RELATED-RELATED"/>
    <property type="match status" value="1"/>
</dbReference>
<dbReference type="RefSeq" id="WP_014016386.1">
    <property type="nucleotide sequence ID" value="NZ_AP031433.1"/>
</dbReference>
<sequence>MTLGQEIRYYRKKKGLTQTAFGALFGMSKQAVYSWETGLYSPDISVLLKMADFFQIPICILVGRPGMYCKGSEEHGNNCDFCASITEDDSLIIRAIHALPPEKQEAIKTLLNINEKK</sequence>
<dbReference type="SUPFAM" id="SSF47413">
    <property type="entry name" value="lambda repressor-like DNA-binding domains"/>
    <property type="match status" value="1"/>
</dbReference>
<dbReference type="SMART" id="SM00530">
    <property type="entry name" value="HTH_XRE"/>
    <property type="match status" value="1"/>
</dbReference>
<dbReference type="InterPro" id="IPR001387">
    <property type="entry name" value="Cro/C1-type_HTH"/>
</dbReference>
<protein>
    <submittedName>
        <fullName evidence="2">Helix-turn-helix transcriptional regulator</fullName>
    </submittedName>
</protein>
<gene>
    <name evidence="2" type="ORF">HG933_02400</name>
</gene>
<evidence type="ECO:0000313" key="3">
    <source>
        <dbReference type="Proteomes" id="UP000536773"/>
    </source>
</evidence>
<dbReference type="AlphaFoldDB" id="A0A1M6R306"/>
<comment type="caution">
    <text evidence="2">The sequence shown here is derived from an EMBL/GenBank/DDBJ whole genome shotgun (WGS) entry which is preliminary data.</text>
</comment>
<dbReference type="EMBL" id="JABBJH010000002">
    <property type="protein sequence ID" value="NMK38254.1"/>
    <property type="molecule type" value="Genomic_DNA"/>
</dbReference>
<dbReference type="PROSITE" id="PS50943">
    <property type="entry name" value="HTH_CROC1"/>
    <property type="match status" value="1"/>
</dbReference>
<dbReference type="InterPro" id="IPR010982">
    <property type="entry name" value="Lambda_DNA-bd_dom_sf"/>
</dbReference>
<keyword evidence="1" id="KW-0238">DNA-binding</keyword>
<dbReference type="CDD" id="cd00093">
    <property type="entry name" value="HTH_XRE"/>
    <property type="match status" value="1"/>
</dbReference>
<dbReference type="GeneID" id="97490750"/>
<accession>A0A1M6R306</accession>
<dbReference type="Proteomes" id="UP000536773">
    <property type="component" value="Unassembled WGS sequence"/>
</dbReference>
<evidence type="ECO:0000256" key="1">
    <source>
        <dbReference type="ARBA" id="ARBA00023125"/>
    </source>
</evidence>
<dbReference type="GO" id="GO:0003677">
    <property type="term" value="F:DNA binding"/>
    <property type="evidence" value="ECO:0007669"/>
    <property type="project" value="UniProtKB-KW"/>
</dbReference>
<dbReference type="Pfam" id="PF01381">
    <property type="entry name" value="HTH_3"/>
    <property type="match status" value="1"/>
</dbReference>
<reference evidence="2 3" key="1">
    <citation type="submission" date="2020-04" db="EMBL/GenBank/DDBJ databases">
        <authorList>
            <person name="Hitch T.C.A."/>
            <person name="Wylensek D."/>
            <person name="Clavel T."/>
        </authorList>
    </citation>
    <scope>NUCLEOTIDE SEQUENCE [LARGE SCALE GENOMIC DNA]</scope>
    <source>
        <strain evidence="2 3">WCA-386-APC-2A</strain>
    </source>
</reference>
<evidence type="ECO:0000313" key="2">
    <source>
        <dbReference type="EMBL" id="NMK38254.1"/>
    </source>
</evidence>
<dbReference type="Gene3D" id="1.10.260.40">
    <property type="entry name" value="lambda repressor-like DNA-binding domains"/>
    <property type="match status" value="1"/>
</dbReference>
<organism evidence="2 3">
    <name type="scientific">Megasphaera elsdenii</name>
    <dbReference type="NCBI Taxonomy" id="907"/>
    <lineage>
        <taxon>Bacteria</taxon>
        <taxon>Bacillati</taxon>
        <taxon>Bacillota</taxon>
        <taxon>Negativicutes</taxon>
        <taxon>Veillonellales</taxon>
        <taxon>Veillonellaceae</taxon>
        <taxon>Megasphaera</taxon>
    </lineage>
</organism>